<dbReference type="SUPFAM" id="SSF52540">
    <property type="entry name" value="P-loop containing nucleoside triphosphate hydrolases"/>
    <property type="match status" value="1"/>
</dbReference>
<dbReference type="HOGENOM" id="CLU_031346_1_0_1"/>
<dbReference type="AlphaFoldDB" id="L1K0W6"/>
<reference evidence="6" key="2">
    <citation type="submission" date="2012-11" db="EMBL/GenBank/DDBJ databases">
        <authorList>
            <person name="Kuo A."/>
            <person name="Curtis B.A."/>
            <person name="Tanifuji G."/>
            <person name="Burki F."/>
            <person name="Gruber A."/>
            <person name="Irimia M."/>
            <person name="Maruyama S."/>
            <person name="Arias M.C."/>
            <person name="Ball S.G."/>
            <person name="Gile G.H."/>
            <person name="Hirakawa Y."/>
            <person name="Hopkins J.F."/>
            <person name="Rensing S.A."/>
            <person name="Schmutz J."/>
            <person name="Symeonidi A."/>
            <person name="Elias M."/>
            <person name="Eveleigh R.J."/>
            <person name="Herman E.K."/>
            <person name="Klute M.J."/>
            <person name="Nakayama T."/>
            <person name="Obornik M."/>
            <person name="Reyes-Prieto A."/>
            <person name="Armbrust E.V."/>
            <person name="Aves S.J."/>
            <person name="Beiko R.G."/>
            <person name="Coutinho P."/>
            <person name="Dacks J.B."/>
            <person name="Durnford D.G."/>
            <person name="Fast N.M."/>
            <person name="Green B.R."/>
            <person name="Grisdale C."/>
            <person name="Hempe F."/>
            <person name="Henrissat B."/>
            <person name="Hoppner M.P."/>
            <person name="Ishida K.-I."/>
            <person name="Kim E."/>
            <person name="Koreny L."/>
            <person name="Kroth P.G."/>
            <person name="Liu Y."/>
            <person name="Malik S.-B."/>
            <person name="Maier U.G."/>
            <person name="McRose D."/>
            <person name="Mock T."/>
            <person name="Neilson J.A."/>
            <person name="Onodera N.T."/>
            <person name="Poole A.M."/>
            <person name="Pritham E.J."/>
            <person name="Richards T.A."/>
            <person name="Rocap G."/>
            <person name="Roy S.W."/>
            <person name="Sarai C."/>
            <person name="Schaack S."/>
            <person name="Shirato S."/>
            <person name="Slamovits C.H."/>
            <person name="Spencer D.F."/>
            <person name="Suzuki S."/>
            <person name="Worden A.Z."/>
            <person name="Zauner S."/>
            <person name="Barry K."/>
            <person name="Bell C."/>
            <person name="Bharti A.K."/>
            <person name="Crow J.A."/>
            <person name="Grimwood J."/>
            <person name="Kramer R."/>
            <person name="Lindquist E."/>
            <person name="Lucas S."/>
            <person name="Salamov A."/>
            <person name="McFadden G.I."/>
            <person name="Lane C.E."/>
            <person name="Keeling P.J."/>
            <person name="Gray M.W."/>
            <person name="Grigoriev I.V."/>
            <person name="Archibald J.M."/>
        </authorList>
    </citation>
    <scope>NUCLEOTIDE SEQUENCE</scope>
    <source>
        <strain evidence="6">CCMP2712</strain>
    </source>
</reference>
<dbReference type="GeneID" id="17310722"/>
<evidence type="ECO:0000256" key="2">
    <source>
        <dbReference type="SAM" id="MobiDB-lite"/>
    </source>
</evidence>
<accession>L1K0W6</accession>
<dbReference type="eggNOG" id="KOG1954">
    <property type="taxonomic scope" value="Eukaryota"/>
</dbReference>
<evidence type="ECO:0000256" key="1">
    <source>
        <dbReference type="ARBA" id="ARBA00004229"/>
    </source>
</evidence>
<evidence type="ECO:0000313" key="5">
    <source>
        <dbReference type="EnsemblProtists" id="EKX54199"/>
    </source>
</evidence>
<dbReference type="STRING" id="905079.L1K0W6"/>
<evidence type="ECO:0000259" key="3">
    <source>
        <dbReference type="Pfam" id="PF00350"/>
    </source>
</evidence>
<dbReference type="GO" id="GO:0009507">
    <property type="term" value="C:chloroplast"/>
    <property type="evidence" value="ECO:0007669"/>
    <property type="project" value="UniProtKB-SubCell"/>
</dbReference>
<keyword evidence="6" id="KW-1185">Reference proteome</keyword>
<dbReference type="Proteomes" id="UP000011087">
    <property type="component" value="Unassembled WGS sequence"/>
</dbReference>
<feature type="region of interest" description="Disordered" evidence="2">
    <location>
        <begin position="1"/>
        <end position="25"/>
    </location>
</feature>
<dbReference type="PANTHER" id="PTHR43681">
    <property type="entry name" value="TRANSMEMBRANE GTPASE FZO"/>
    <property type="match status" value="1"/>
</dbReference>
<reference evidence="4 6" key="1">
    <citation type="journal article" date="2012" name="Nature">
        <title>Algal genomes reveal evolutionary mosaicism and the fate of nucleomorphs.</title>
        <authorList>
            <consortium name="DOE Joint Genome Institute"/>
            <person name="Curtis B.A."/>
            <person name="Tanifuji G."/>
            <person name="Burki F."/>
            <person name="Gruber A."/>
            <person name="Irimia M."/>
            <person name="Maruyama S."/>
            <person name="Arias M.C."/>
            <person name="Ball S.G."/>
            <person name="Gile G.H."/>
            <person name="Hirakawa Y."/>
            <person name="Hopkins J.F."/>
            <person name="Kuo A."/>
            <person name="Rensing S.A."/>
            <person name="Schmutz J."/>
            <person name="Symeonidi A."/>
            <person name="Elias M."/>
            <person name="Eveleigh R.J."/>
            <person name="Herman E.K."/>
            <person name="Klute M.J."/>
            <person name="Nakayama T."/>
            <person name="Obornik M."/>
            <person name="Reyes-Prieto A."/>
            <person name="Armbrust E.V."/>
            <person name="Aves S.J."/>
            <person name="Beiko R.G."/>
            <person name="Coutinho P."/>
            <person name="Dacks J.B."/>
            <person name="Durnford D.G."/>
            <person name="Fast N.M."/>
            <person name="Green B.R."/>
            <person name="Grisdale C.J."/>
            <person name="Hempel F."/>
            <person name="Henrissat B."/>
            <person name="Hoppner M.P."/>
            <person name="Ishida K."/>
            <person name="Kim E."/>
            <person name="Koreny L."/>
            <person name="Kroth P.G."/>
            <person name="Liu Y."/>
            <person name="Malik S.B."/>
            <person name="Maier U.G."/>
            <person name="McRose D."/>
            <person name="Mock T."/>
            <person name="Neilson J.A."/>
            <person name="Onodera N.T."/>
            <person name="Poole A.M."/>
            <person name="Pritham E.J."/>
            <person name="Richards T.A."/>
            <person name="Rocap G."/>
            <person name="Roy S.W."/>
            <person name="Sarai C."/>
            <person name="Schaack S."/>
            <person name="Shirato S."/>
            <person name="Slamovits C.H."/>
            <person name="Spencer D.F."/>
            <person name="Suzuki S."/>
            <person name="Worden A.Z."/>
            <person name="Zauner S."/>
            <person name="Barry K."/>
            <person name="Bell C."/>
            <person name="Bharti A.K."/>
            <person name="Crow J.A."/>
            <person name="Grimwood J."/>
            <person name="Kramer R."/>
            <person name="Lindquist E."/>
            <person name="Lucas S."/>
            <person name="Salamov A."/>
            <person name="McFadden G.I."/>
            <person name="Lane C.E."/>
            <person name="Keeling P.J."/>
            <person name="Gray M.W."/>
            <person name="Grigoriev I.V."/>
            <person name="Archibald J.M."/>
        </authorList>
    </citation>
    <scope>NUCLEOTIDE SEQUENCE</scope>
    <source>
        <strain evidence="4 6">CCMP2712</strain>
    </source>
</reference>
<dbReference type="PaxDb" id="55529-EKX54199"/>
<dbReference type="PANTHER" id="PTHR43681:SF1">
    <property type="entry name" value="SARCALUMENIN"/>
    <property type="match status" value="1"/>
</dbReference>
<name>L1K0W6_GUITC</name>
<feature type="domain" description="Dynamin N-terminal" evidence="3">
    <location>
        <begin position="74"/>
        <end position="243"/>
    </location>
</feature>
<dbReference type="Pfam" id="PF00350">
    <property type="entry name" value="Dynamin_N"/>
    <property type="match status" value="1"/>
</dbReference>
<dbReference type="InterPro" id="IPR045063">
    <property type="entry name" value="Dynamin_N"/>
</dbReference>
<dbReference type="InterPro" id="IPR027417">
    <property type="entry name" value="P-loop_NTPase"/>
</dbReference>
<dbReference type="OMA" id="DQFRKIH"/>
<dbReference type="KEGG" id="gtt:GUITHDRAFT_160834"/>
<dbReference type="Gene3D" id="3.40.50.300">
    <property type="entry name" value="P-loop containing nucleotide triphosphate hydrolases"/>
    <property type="match status" value="1"/>
</dbReference>
<sequence>MARRAKNNTETPDSKSNSSSGTFSAMLRSPASGTIIKTLEQEADECYQSILLPINERMMGPLPQSEIITSRPMVLLLGNHSSGKSSFINFLVGSEVQKSGVAPTDDSFTLITSGMEDTDQDGPALVGDPDLGFMALRNFGNALISHVQLKVRKNLGLKNVILVDSPGMIDCPAVSAPAHLSTSERLRLSSSSRGRESKYSSEGTFDRGYNFMAVTRWFAEHSDVILLFFDPDKPGTTGETLECLTKALNGMEHKLNIIFNKCDQFNKMHDFARAFGALCWNLSKVIPRKDLPPIYTMCVPTPNQGEGLGKEALLDLHSTRSEVVNKVNNAQERRVDNMISRLDDSTRVLQMYAWVCTAAVYKGKGDLIRRFGQRWDFMHWPVFIGGQTFSLMFYMFTAPRIKKVTAELTEDHNLTKLFEDNYRMQIAEGDEFLHSLWQRVMPRLQLAMRTVGIRAIGHAGRRDNEYLNRILNEDVPRLRRQFARAIGDTASVTPVLQGSVDSM</sequence>
<gene>
    <name evidence="4" type="ORF">GUITHDRAFT_160834</name>
</gene>
<dbReference type="EMBL" id="JH992968">
    <property type="protein sequence ID" value="EKX54199.1"/>
    <property type="molecule type" value="Genomic_DNA"/>
</dbReference>
<reference evidence="5" key="3">
    <citation type="submission" date="2015-06" db="UniProtKB">
        <authorList>
            <consortium name="EnsemblProtists"/>
        </authorList>
    </citation>
    <scope>IDENTIFICATION</scope>
</reference>
<organism evidence="4">
    <name type="scientific">Guillardia theta (strain CCMP2712)</name>
    <name type="common">Cryptophyte</name>
    <dbReference type="NCBI Taxonomy" id="905079"/>
    <lineage>
        <taxon>Eukaryota</taxon>
        <taxon>Cryptophyceae</taxon>
        <taxon>Pyrenomonadales</taxon>
        <taxon>Geminigeraceae</taxon>
        <taxon>Guillardia</taxon>
    </lineage>
</organism>
<proteinExistence type="predicted"/>
<dbReference type="EnsemblProtists" id="EKX54199">
    <property type="protein sequence ID" value="EKX54199"/>
    <property type="gene ID" value="GUITHDRAFT_160834"/>
</dbReference>
<protein>
    <recommendedName>
        <fullName evidence="3">Dynamin N-terminal domain-containing protein</fullName>
    </recommendedName>
</protein>
<dbReference type="InterPro" id="IPR051943">
    <property type="entry name" value="TRAFAC_Dynamin-like_GTPase"/>
</dbReference>
<evidence type="ECO:0000313" key="4">
    <source>
        <dbReference type="EMBL" id="EKX54199.1"/>
    </source>
</evidence>
<dbReference type="RefSeq" id="XP_005841179.1">
    <property type="nucleotide sequence ID" value="XM_005841122.1"/>
</dbReference>
<comment type="subcellular location">
    <subcellularLocation>
        <location evidence="1">Plastid</location>
        <location evidence="1">Chloroplast</location>
    </subcellularLocation>
</comment>
<evidence type="ECO:0000313" key="6">
    <source>
        <dbReference type="Proteomes" id="UP000011087"/>
    </source>
</evidence>
<feature type="compositionally biased region" description="Polar residues" evidence="2">
    <location>
        <begin position="8"/>
        <end position="23"/>
    </location>
</feature>
<dbReference type="OrthoDB" id="1716625at2759"/>